<dbReference type="PROSITE" id="PS51257">
    <property type="entry name" value="PROKAR_LIPOPROTEIN"/>
    <property type="match status" value="1"/>
</dbReference>
<keyword evidence="2" id="KW-1185">Reference proteome</keyword>
<reference evidence="1 2" key="1">
    <citation type="submission" date="2024-03" db="EMBL/GenBank/DDBJ databases">
        <title>Two novel species of the genus Flavobacterium exhibiting potentially degradation of complex polysaccharides.</title>
        <authorList>
            <person name="Lian X."/>
        </authorList>
    </citation>
    <scope>NUCLEOTIDE SEQUENCE [LARGE SCALE GENOMIC DNA]</scope>
    <source>
        <strain evidence="1 2">N6</strain>
    </source>
</reference>
<comment type="caution">
    <text evidence="1">The sequence shown here is derived from an EMBL/GenBank/DDBJ whole genome shotgun (WGS) entry which is preliminary data.</text>
</comment>
<evidence type="ECO:0000313" key="2">
    <source>
        <dbReference type="Proteomes" id="UP001468798"/>
    </source>
</evidence>
<sequence length="284" mass="31336">MKRILHILVAIITLGSVFSCEPVEDRNSLPAITKTAADLKFTVTAKSNSMTLENLDMDVIPYWSYTDALGNELGHFNTNKIQDIALPFAGTYYVNFTAYTRGGIVVAEPKKVVISQNDLTLFSDPKWDLLTNGVNGKTWILKMSAPMEFVGPGYINSTVGGDWNWYPNFSDISWAGIEDKDWGEITFNLNGGYNVTVVQTSTEVNSSVKTTKKGTFSYNRTADFTNDRIILNGGLEMLHPGPANSWSSGFSFSNVRLVELTATTLSYAAIRADGQVLIYHLIAK</sequence>
<organism evidence="1 2">
    <name type="scientific">Flavobacterium polysaccharolyticum</name>
    <dbReference type="NCBI Taxonomy" id="3133148"/>
    <lineage>
        <taxon>Bacteria</taxon>
        <taxon>Pseudomonadati</taxon>
        <taxon>Bacteroidota</taxon>
        <taxon>Flavobacteriia</taxon>
        <taxon>Flavobacteriales</taxon>
        <taxon>Flavobacteriaceae</taxon>
        <taxon>Flavobacterium</taxon>
    </lineage>
</organism>
<accession>A0ABU9NMS5</accession>
<dbReference type="EMBL" id="JBCGDP010000007">
    <property type="protein sequence ID" value="MEM0576630.1"/>
    <property type="molecule type" value="Genomic_DNA"/>
</dbReference>
<dbReference type="Proteomes" id="UP001468798">
    <property type="component" value="Unassembled WGS sequence"/>
</dbReference>
<name>A0ABU9NMS5_9FLAO</name>
<protein>
    <submittedName>
        <fullName evidence="1">Uncharacterized protein</fullName>
    </submittedName>
</protein>
<gene>
    <name evidence="1" type="ORF">WFZ86_08975</name>
</gene>
<evidence type="ECO:0000313" key="1">
    <source>
        <dbReference type="EMBL" id="MEM0576630.1"/>
    </source>
</evidence>
<proteinExistence type="predicted"/>
<dbReference type="RefSeq" id="WP_342691627.1">
    <property type="nucleotide sequence ID" value="NZ_JBCGDP010000007.1"/>
</dbReference>